<keyword evidence="1" id="KW-1133">Transmembrane helix</keyword>
<dbReference type="AlphaFoldDB" id="A0AAD5N3T8"/>
<keyword evidence="3" id="KW-1185">Reference proteome</keyword>
<reference evidence="2" key="1">
    <citation type="submission" date="2021-06" db="EMBL/GenBank/DDBJ databases">
        <title>Parelaphostrongylus tenuis whole genome reference sequence.</title>
        <authorList>
            <person name="Garwood T.J."/>
            <person name="Larsen P.A."/>
            <person name="Fountain-Jones N.M."/>
            <person name="Garbe J.R."/>
            <person name="Macchietto M.G."/>
            <person name="Kania S.A."/>
            <person name="Gerhold R.W."/>
            <person name="Richards J.E."/>
            <person name="Wolf T.M."/>
        </authorList>
    </citation>
    <scope>NUCLEOTIDE SEQUENCE</scope>
    <source>
        <strain evidence="2">MNPRO001-30</strain>
        <tissue evidence="2">Meninges</tissue>
    </source>
</reference>
<evidence type="ECO:0000313" key="2">
    <source>
        <dbReference type="EMBL" id="KAJ1357044.1"/>
    </source>
</evidence>
<proteinExistence type="predicted"/>
<comment type="caution">
    <text evidence="2">The sequence shown here is derived from an EMBL/GenBank/DDBJ whole genome shotgun (WGS) entry which is preliminary data.</text>
</comment>
<protein>
    <submittedName>
        <fullName evidence="2">Uncharacterized protein</fullName>
    </submittedName>
</protein>
<dbReference type="EMBL" id="JAHQIW010003011">
    <property type="protein sequence ID" value="KAJ1357044.1"/>
    <property type="molecule type" value="Genomic_DNA"/>
</dbReference>
<evidence type="ECO:0000313" key="3">
    <source>
        <dbReference type="Proteomes" id="UP001196413"/>
    </source>
</evidence>
<accession>A0AAD5N3T8</accession>
<name>A0AAD5N3T8_PARTN</name>
<keyword evidence="1" id="KW-0812">Transmembrane</keyword>
<organism evidence="2 3">
    <name type="scientific">Parelaphostrongylus tenuis</name>
    <name type="common">Meningeal worm</name>
    <dbReference type="NCBI Taxonomy" id="148309"/>
    <lineage>
        <taxon>Eukaryota</taxon>
        <taxon>Metazoa</taxon>
        <taxon>Ecdysozoa</taxon>
        <taxon>Nematoda</taxon>
        <taxon>Chromadorea</taxon>
        <taxon>Rhabditida</taxon>
        <taxon>Rhabditina</taxon>
        <taxon>Rhabditomorpha</taxon>
        <taxon>Strongyloidea</taxon>
        <taxon>Metastrongylidae</taxon>
        <taxon>Parelaphostrongylus</taxon>
    </lineage>
</organism>
<gene>
    <name evidence="2" type="ORF">KIN20_015067</name>
</gene>
<sequence>MGTITVNLETADNTTLTNGEGRTTALNKSLQSKRKILVASNPMSGTKLTIVITLIATIIDNIGPIIAPLLRPILMRQRILVHSAGENSVIGYGAQIVREILIPGSL</sequence>
<keyword evidence="1" id="KW-0472">Membrane</keyword>
<evidence type="ECO:0000256" key="1">
    <source>
        <dbReference type="SAM" id="Phobius"/>
    </source>
</evidence>
<dbReference type="Proteomes" id="UP001196413">
    <property type="component" value="Unassembled WGS sequence"/>
</dbReference>
<feature type="transmembrane region" description="Helical" evidence="1">
    <location>
        <begin position="48"/>
        <end position="70"/>
    </location>
</feature>